<accession>A0A514DAR7</accession>
<dbReference type="EMBL" id="MN035726">
    <property type="protein sequence ID" value="QDH90697.1"/>
    <property type="molecule type" value="Genomic_DNA"/>
</dbReference>
<reference evidence="2" key="1">
    <citation type="submission" date="2019-05" db="EMBL/GenBank/DDBJ databases">
        <title>Metatranscriptomic reconstruction reveals RNA viruses with the potential to shape carbon cycling in soil.</title>
        <authorList>
            <person name="Starr E.P."/>
            <person name="Nuccio E."/>
            <person name="Pett-Ridge J."/>
            <person name="Banfield J.F."/>
            <person name="Firestone M.K."/>
        </authorList>
    </citation>
    <scope>NUCLEOTIDE SEQUENCE</scope>
    <source>
        <strain evidence="2">H4_Bulk_46_scaffold_408</strain>
    </source>
</reference>
<gene>
    <name evidence="2" type="ORF">H4Bulk46408_000002</name>
</gene>
<protein>
    <submittedName>
        <fullName evidence="2">Uncharacterized protein</fullName>
    </submittedName>
</protein>
<feature type="region of interest" description="Disordered" evidence="1">
    <location>
        <begin position="24"/>
        <end position="52"/>
    </location>
</feature>
<name>A0A514DAR7_9VIRU</name>
<evidence type="ECO:0000313" key="2">
    <source>
        <dbReference type="EMBL" id="QDH90697.1"/>
    </source>
</evidence>
<organism evidence="2">
    <name type="scientific">Riboviria sp</name>
    <dbReference type="NCBI Taxonomy" id="2585031"/>
    <lineage>
        <taxon>Viruses</taxon>
        <taxon>Riboviria</taxon>
    </lineage>
</organism>
<sequence length="426" mass="46250">MATFGFKAPGFYTRQLDRNAAVRAGNQLPHDNMETSRVGSRPPTRSGLLPPHLEEVGGSVRVRICGTVLRKLRSKAVAPASYVAECGPDAGGRIPVVGDFIVTSTGQNVPVTRDYLCPASGGKGCKPGPQTIRTKRFSLGRQLLRGHVVRECLGVLPDDTRTGGEVARPLEVPARETPGPLSFVDKFWKPLHMRVGFFPRRETPVLDGACEDQPVPRVNWVLPRGSAEAALSKQLGKEGPVVRKAAEASAGARVRARARWVLSLNPDKQARYVGALLRGRWTPDLSREFAHPRLSAFVAARGRELKFFGGGTLNVKSAGSEKFRDVAFVWALHEGTVFRLVPELLARLATYATFRKRNGTLVQSLRTRCQEWCKAEGVPTEVTAELLAPTVALAFSPSEQEKVGTAILEGCQPASSGSESWWNASA</sequence>
<proteinExistence type="predicted"/>
<evidence type="ECO:0000256" key="1">
    <source>
        <dbReference type="SAM" id="MobiDB-lite"/>
    </source>
</evidence>